<dbReference type="InterPro" id="IPR045087">
    <property type="entry name" value="Cu-oxidase_fam"/>
</dbReference>
<comment type="similarity">
    <text evidence="1">Belongs to the multicopper oxidase family.</text>
</comment>
<evidence type="ECO:0000259" key="6">
    <source>
        <dbReference type="SMART" id="SM00479"/>
    </source>
</evidence>
<proteinExistence type="inferred from homology"/>
<evidence type="ECO:0000256" key="5">
    <source>
        <dbReference type="SAM" id="SignalP"/>
    </source>
</evidence>
<keyword evidence="4" id="KW-0186">Copper</keyword>
<keyword evidence="2" id="KW-0479">Metal-binding</keyword>
<feature type="domain" description="Exonuclease" evidence="6">
    <location>
        <begin position="644"/>
        <end position="811"/>
    </location>
</feature>
<evidence type="ECO:0000256" key="1">
    <source>
        <dbReference type="ARBA" id="ARBA00010609"/>
    </source>
</evidence>
<dbReference type="SUPFAM" id="SSF53098">
    <property type="entry name" value="Ribonuclease H-like"/>
    <property type="match status" value="1"/>
</dbReference>
<feature type="signal peptide" evidence="5">
    <location>
        <begin position="1"/>
        <end position="21"/>
    </location>
</feature>
<evidence type="ECO:0000313" key="7">
    <source>
        <dbReference type="EMBL" id="CAF1399453.1"/>
    </source>
</evidence>
<dbReference type="GO" id="GO:0016491">
    <property type="term" value="F:oxidoreductase activity"/>
    <property type="evidence" value="ECO:0007669"/>
    <property type="project" value="UniProtKB-KW"/>
</dbReference>
<dbReference type="InterPro" id="IPR002355">
    <property type="entry name" value="Cu_oxidase_Cu_BS"/>
</dbReference>
<gene>
    <name evidence="7" type="ORF">EDS130_LOCUS35920</name>
</gene>
<dbReference type="InterPro" id="IPR012337">
    <property type="entry name" value="RNaseH-like_sf"/>
</dbReference>
<dbReference type="Pfam" id="PF00394">
    <property type="entry name" value="Cu-oxidase"/>
    <property type="match status" value="1"/>
</dbReference>
<dbReference type="FunFam" id="2.60.40.420:FF:000045">
    <property type="entry name" value="Laccase 2"/>
    <property type="match status" value="1"/>
</dbReference>
<comment type="caution">
    <text evidence="7">The sequence shown here is derived from an EMBL/GenBank/DDBJ whole genome shotgun (WGS) entry which is preliminary data.</text>
</comment>
<dbReference type="PANTHER" id="PTHR11709:SF394">
    <property type="entry name" value="FI03373P-RELATED"/>
    <property type="match status" value="1"/>
</dbReference>
<dbReference type="Pfam" id="PF07731">
    <property type="entry name" value="Cu-oxidase_2"/>
    <property type="match status" value="1"/>
</dbReference>
<dbReference type="SMART" id="SM00479">
    <property type="entry name" value="EXOIII"/>
    <property type="match status" value="1"/>
</dbReference>
<dbReference type="PROSITE" id="PS00079">
    <property type="entry name" value="MULTICOPPER_OXIDASE1"/>
    <property type="match status" value="2"/>
</dbReference>
<sequence>MCGLFFMLLNALLLCQQYVQTLEIYRPYEDNHLCQSSMSICSFELHASATMTMFYKDLFRVVATDEADGYPKLVYVFNNSLPGPVLHVYQNQTVRVRIYNNMMTESLSVHFHGIRQVNTPESDGIGQLTQISILPGADFLHEFVATDEGTFWYHSHMHLQTAMGLMGGFVVHPRVKPSTADEGEFVLFLNDWQHFYTSEQQYFLIESGQFYPNELESLTKSETIDYFQSVDGSRAAEALVTSILINGRGQYIDMRNGTSGSSTTPFERLKVPSTQANKSFRFRLINGGSVFSLKFSIDKHLLKVISSDGVPFAQPMIVDQLIIGVGERYDLLIDNFTGIDTSVNYWIRVNTMDRNNNSRWHSYAILQYAETETKPTTVPRTCSVSQPCQILNCPFTQYGPGDSDGRNTFICLTPLNISTHADHLDEELFSENIQININHTLSLTMVEGNDNRAGFESFNYIGMKYPALKDSVLSNPRRARELLPCSGRSLTEDDGEKCYHALVAQYNDVIELLVVNHDNDQHPLHLHGSYFHIVEQGLPILNKTTGEIMSNNPKIVCDEHAVCTCQSENRTCATNNMRLVKDTIQLPKGGYMRIRFRAQNPGVWLFHCHTEPHLDRGMAIVFHIAEDRLLPVHSGTMATSNNHHILAIDVECVATGYTHEDRSPCSVAIVNDRCEIIYSSLIKPIEKVVSDLYPFTGLRIKDLEQAPPLDEVLQKIYSFFCPMTIIVGQSPKNDIKWLQLQKGTHYSDVIDLSDWFKAYNPRFGSINFSSLAHEALTLLHVNLNASNGHLATQDAKASMQLYLKYKDDEKAKEAARQLLIRTRPGVSPSKACNYNYEGVCLAGYFPKMCTCDRPSYSND</sequence>
<accession>A0A815KWV8</accession>
<dbReference type="PANTHER" id="PTHR11709">
    <property type="entry name" value="MULTI-COPPER OXIDASE"/>
    <property type="match status" value="1"/>
</dbReference>
<dbReference type="InterPro" id="IPR036397">
    <property type="entry name" value="RNaseH_sf"/>
</dbReference>
<dbReference type="EMBL" id="CAJNOJ010000324">
    <property type="protein sequence ID" value="CAF1399453.1"/>
    <property type="molecule type" value="Genomic_DNA"/>
</dbReference>
<evidence type="ECO:0000313" key="8">
    <source>
        <dbReference type="Proteomes" id="UP000663852"/>
    </source>
</evidence>
<dbReference type="InterPro" id="IPR013520">
    <property type="entry name" value="Ribonucl_H"/>
</dbReference>
<dbReference type="Pfam" id="PF07732">
    <property type="entry name" value="Cu-oxidase_3"/>
    <property type="match status" value="1"/>
</dbReference>
<reference evidence="7" key="1">
    <citation type="submission" date="2021-02" db="EMBL/GenBank/DDBJ databases">
        <authorList>
            <person name="Nowell W R."/>
        </authorList>
    </citation>
    <scope>NUCLEOTIDE SEQUENCE</scope>
</reference>
<keyword evidence="5" id="KW-0732">Signal</keyword>
<dbReference type="GO" id="GO:0003676">
    <property type="term" value="F:nucleic acid binding"/>
    <property type="evidence" value="ECO:0007669"/>
    <property type="project" value="InterPro"/>
</dbReference>
<dbReference type="InterPro" id="IPR001117">
    <property type="entry name" value="Cu-oxidase_2nd"/>
</dbReference>
<dbReference type="Pfam" id="PF00929">
    <property type="entry name" value="RNase_T"/>
    <property type="match status" value="1"/>
</dbReference>
<name>A0A815KWV8_ADIRI</name>
<organism evidence="7 8">
    <name type="scientific">Adineta ricciae</name>
    <name type="common">Rotifer</name>
    <dbReference type="NCBI Taxonomy" id="249248"/>
    <lineage>
        <taxon>Eukaryota</taxon>
        <taxon>Metazoa</taxon>
        <taxon>Spiralia</taxon>
        <taxon>Gnathifera</taxon>
        <taxon>Rotifera</taxon>
        <taxon>Eurotatoria</taxon>
        <taxon>Bdelloidea</taxon>
        <taxon>Adinetida</taxon>
        <taxon>Adinetidae</taxon>
        <taxon>Adineta</taxon>
    </lineage>
</organism>
<dbReference type="PROSITE" id="PS00080">
    <property type="entry name" value="MULTICOPPER_OXIDASE2"/>
    <property type="match status" value="1"/>
</dbReference>
<dbReference type="InterPro" id="IPR011706">
    <property type="entry name" value="Cu-oxidase_C"/>
</dbReference>
<dbReference type="Proteomes" id="UP000663852">
    <property type="component" value="Unassembled WGS sequence"/>
</dbReference>
<dbReference type="Gene3D" id="2.60.40.420">
    <property type="entry name" value="Cupredoxins - blue copper proteins"/>
    <property type="match status" value="3"/>
</dbReference>
<protein>
    <recommendedName>
        <fullName evidence="6">Exonuclease domain-containing protein</fullName>
    </recommendedName>
</protein>
<keyword evidence="3" id="KW-0560">Oxidoreductase</keyword>
<evidence type="ECO:0000256" key="4">
    <source>
        <dbReference type="ARBA" id="ARBA00023008"/>
    </source>
</evidence>
<dbReference type="InterPro" id="IPR033138">
    <property type="entry name" value="Cu_oxidase_CS"/>
</dbReference>
<dbReference type="Gene3D" id="3.30.420.10">
    <property type="entry name" value="Ribonuclease H-like superfamily/Ribonuclease H"/>
    <property type="match status" value="1"/>
</dbReference>
<dbReference type="SUPFAM" id="SSF49503">
    <property type="entry name" value="Cupredoxins"/>
    <property type="match status" value="3"/>
</dbReference>
<feature type="chain" id="PRO_5032568378" description="Exonuclease domain-containing protein" evidence="5">
    <location>
        <begin position="22"/>
        <end position="859"/>
    </location>
</feature>
<dbReference type="GO" id="GO:0005507">
    <property type="term" value="F:copper ion binding"/>
    <property type="evidence" value="ECO:0007669"/>
    <property type="project" value="InterPro"/>
</dbReference>
<dbReference type="InterPro" id="IPR011707">
    <property type="entry name" value="Cu-oxidase-like_N"/>
</dbReference>
<evidence type="ECO:0000256" key="3">
    <source>
        <dbReference type="ARBA" id="ARBA00023002"/>
    </source>
</evidence>
<dbReference type="AlphaFoldDB" id="A0A815KWV8"/>
<dbReference type="OrthoDB" id="2121828at2759"/>
<evidence type="ECO:0000256" key="2">
    <source>
        <dbReference type="ARBA" id="ARBA00022723"/>
    </source>
</evidence>
<dbReference type="InterPro" id="IPR008972">
    <property type="entry name" value="Cupredoxin"/>
</dbReference>